<protein>
    <recommendedName>
        <fullName evidence="1">DOG1 domain-containing protein</fullName>
    </recommendedName>
</protein>
<dbReference type="InterPro" id="IPR051886">
    <property type="entry name" value="Seed_Dev/Stress_Resp_Reg"/>
</dbReference>
<dbReference type="PANTHER" id="PTHR46354:SF15">
    <property type="entry name" value="TRANSCRIPTION FACTOR TGA6-LIKE"/>
    <property type="match status" value="1"/>
</dbReference>
<accession>A0ABQ7V8L9</accession>
<evidence type="ECO:0000313" key="2">
    <source>
        <dbReference type="EMBL" id="KAH0760409.1"/>
    </source>
</evidence>
<organism evidence="2 3">
    <name type="scientific">Solanum tuberosum</name>
    <name type="common">Potato</name>
    <dbReference type="NCBI Taxonomy" id="4113"/>
    <lineage>
        <taxon>Eukaryota</taxon>
        <taxon>Viridiplantae</taxon>
        <taxon>Streptophyta</taxon>
        <taxon>Embryophyta</taxon>
        <taxon>Tracheophyta</taxon>
        <taxon>Spermatophyta</taxon>
        <taxon>Magnoliopsida</taxon>
        <taxon>eudicotyledons</taxon>
        <taxon>Gunneridae</taxon>
        <taxon>Pentapetalae</taxon>
        <taxon>asterids</taxon>
        <taxon>lamiids</taxon>
        <taxon>Solanales</taxon>
        <taxon>Solanaceae</taxon>
        <taxon>Solanoideae</taxon>
        <taxon>Solaneae</taxon>
        <taxon>Solanum</taxon>
    </lineage>
</organism>
<keyword evidence="3" id="KW-1185">Reference proteome</keyword>
<sequence length="105" mass="12133">MNNQQEELKELQNAIVYARKKELNDDELNELLRKMVNNFQEYANGRSRLARVDVSPFFAPTWCTPLENSVLWIGGCRPSSFIRLISLSGIEIESHIAEYLQVGFK</sequence>
<evidence type="ECO:0000259" key="1">
    <source>
        <dbReference type="PROSITE" id="PS51806"/>
    </source>
</evidence>
<proteinExistence type="predicted"/>
<dbReference type="PANTHER" id="PTHR46354">
    <property type="entry name" value="DOG1 DOMAIN-CONTAINING PROTEIN"/>
    <property type="match status" value="1"/>
</dbReference>
<dbReference type="Pfam" id="PF14144">
    <property type="entry name" value="DOG1"/>
    <property type="match status" value="1"/>
</dbReference>
<dbReference type="Proteomes" id="UP000826656">
    <property type="component" value="Unassembled WGS sequence"/>
</dbReference>
<dbReference type="PROSITE" id="PS51806">
    <property type="entry name" value="DOG1"/>
    <property type="match status" value="1"/>
</dbReference>
<evidence type="ECO:0000313" key="3">
    <source>
        <dbReference type="Proteomes" id="UP000826656"/>
    </source>
</evidence>
<gene>
    <name evidence="2" type="ORF">KY290_016482</name>
</gene>
<dbReference type="EMBL" id="JAIVGD010000013">
    <property type="protein sequence ID" value="KAH0760409.1"/>
    <property type="molecule type" value="Genomic_DNA"/>
</dbReference>
<comment type="caution">
    <text evidence="2">The sequence shown here is derived from an EMBL/GenBank/DDBJ whole genome shotgun (WGS) entry which is preliminary data.</text>
</comment>
<name>A0ABQ7V8L9_SOLTU</name>
<feature type="domain" description="DOG1" evidence="1">
    <location>
        <begin position="1"/>
        <end position="105"/>
    </location>
</feature>
<dbReference type="InterPro" id="IPR025422">
    <property type="entry name" value="TGA_domain"/>
</dbReference>
<reference evidence="2 3" key="1">
    <citation type="journal article" date="2021" name="bioRxiv">
        <title>Chromosome-scale and haplotype-resolved genome assembly of a tetraploid potato cultivar.</title>
        <authorList>
            <person name="Sun H."/>
            <person name="Jiao W.-B."/>
            <person name="Krause K."/>
            <person name="Campoy J.A."/>
            <person name="Goel M."/>
            <person name="Folz-Donahue K."/>
            <person name="Kukat C."/>
            <person name="Huettel B."/>
            <person name="Schneeberger K."/>
        </authorList>
    </citation>
    <scope>NUCLEOTIDE SEQUENCE [LARGE SCALE GENOMIC DNA]</scope>
    <source>
        <strain evidence="2">SolTubOtavaFocal</strain>
        <tissue evidence="2">Leaves</tissue>
    </source>
</reference>